<feature type="domain" description="Sulfotransferase" evidence="5">
    <location>
        <begin position="230"/>
        <end position="388"/>
    </location>
</feature>
<dbReference type="InterPro" id="IPR036397">
    <property type="entry name" value="RNaseH_sf"/>
</dbReference>
<dbReference type="InterPro" id="IPR000863">
    <property type="entry name" value="Sulfotransferase_dom"/>
</dbReference>
<gene>
    <name evidence="6" type="ORF">RIMI_LOCUS23503576</name>
</gene>
<comment type="similarity">
    <text evidence="1 3">Belongs to the sulfotransferase 1 family.</text>
</comment>
<evidence type="ECO:0000256" key="1">
    <source>
        <dbReference type="ARBA" id="ARBA00005771"/>
    </source>
</evidence>
<protein>
    <recommendedName>
        <fullName evidence="3">Sulfotransferase</fullName>
        <ecNumber evidence="3">2.8.2.-</ecNumber>
    </recommendedName>
</protein>
<dbReference type="SUPFAM" id="SSF52540">
    <property type="entry name" value="P-loop containing nucleoside triphosphate hydrolases"/>
    <property type="match status" value="1"/>
</dbReference>
<dbReference type="EMBL" id="CAUEEQ010079771">
    <property type="protein sequence ID" value="CAJ0968888.1"/>
    <property type="molecule type" value="Genomic_DNA"/>
</dbReference>
<evidence type="ECO:0000256" key="2">
    <source>
        <dbReference type="ARBA" id="ARBA00022679"/>
    </source>
</evidence>
<evidence type="ECO:0000256" key="4">
    <source>
        <dbReference type="SAM" id="MobiDB-lite"/>
    </source>
</evidence>
<name>A0ABN9MTW0_9NEOB</name>
<dbReference type="EC" id="2.8.2.-" evidence="3"/>
<evidence type="ECO:0000313" key="7">
    <source>
        <dbReference type="Proteomes" id="UP001176940"/>
    </source>
</evidence>
<proteinExistence type="inferred from homology"/>
<dbReference type="PANTHER" id="PTHR11783">
    <property type="entry name" value="SULFOTRANSFERASE SULT"/>
    <property type="match status" value="1"/>
</dbReference>
<keyword evidence="2 3" id="KW-0808">Transferase</keyword>
<organism evidence="6 7">
    <name type="scientific">Ranitomeya imitator</name>
    <name type="common">mimic poison frog</name>
    <dbReference type="NCBI Taxonomy" id="111125"/>
    <lineage>
        <taxon>Eukaryota</taxon>
        <taxon>Metazoa</taxon>
        <taxon>Chordata</taxon>
        <taxon>Craniata</taxon>
        <taxon>Vertebrata</taxon>
        <taxon>Euteleostomi</taxon>
        <taxon>Amphibia</taxon>
        <taxon>Batrachia</taxon>
        <taxon>Anura</taxon>
        <taxon>Neobatrachia</taxon>
        <taxon>Hyloidea</taxon>
        <taxon>Dendrobatidae</taxon>
        <taxon>Dendrobatinae</taxon>
        <taxon>Ranitomeya</taxon>
    </lineage>
</organism>
<dbReference type="Pfam" id="PF00685">
    <property type="entry name" value="Sulfotransfer_1"/>
    <property type="match status" value="1"/>
</dbReference>
<evidence type="ECO:0000259" key="5">
    <source>
        <dbReference type="Pfam" id="PF00685"/>
    </source>
</evidence>
<dbReference type="Proteomes" id="UP001176940">
    <property type="component" value="Unassembled WGS sequence"/>
</dbReference>
<feature type="region of interest" description="Disordered" evidence="4">
    <location>
        <begin position="1"/>
        <end position="27"/>
    </location>
</feature>
<dbReference type="Gene3D" id="3.40.50.300">
    <property type="entry name" value="P-loop containing nucleotide triphosphate hydrolases"/>
    <property type="match status" value="1"/>
</dbReference>
<sequence>MWQKTLYNEKRRPDPEEDCGEGPIPDLGNLRKQWTESGVETSRAIVHRRVQEMGYRCRIPQGRVNAASYQEILEHFMLPSAEMLYGDEDFIFQHDLAPAHSAKTTVLSIPILQVSGIGRYLLYRNSDTEFRYFCDIGNRYRRVRRVSSQTLGTIEDTFRYLCPIDLYWYRNSVSARSDILPVSADTIRYFQILEDTMAFNHFEYKGTRFAVGVHTEESVAYAENQFEILDDDVYNVTFPKSGTNWMIEILNLIKHKGDAAKSGTLPIYMRSPWYETVGSDETIKQMVSPRIISSHLPEHIFAKSFSKSKAKIIYTMRNPRDVIVSMFHFTKILNIFEAAEDFEKFIDDFIQGKVLYGSWFEHVKGWMKMKDDSRFFFITYEELIQQLQAYEEQHDPADPPRFYENLEESQSFLEQCLCYILQNAACFPSDQFKQLQAYEEEHDPADPLRFYENPEECQSFLEQCLR</sequence>
<evidence type="ECO:0000313" key="6">
    <source>
        <dbReference type="EMBL" id="CAJ0968888.1"/>
    </source>
</evidence>
<keyword evidence="7" id="KW-1185">Reference proteome</keyword>
<dbReference type="Gene3D" id="3.30.420.10">
    <property type="entry name" value="Ribonuclease H-like superfamily/Ribonuclease H"/>
    <property type="match status" value="1"/>
</dbReference>
<reference evidence="6" key="1">
    <citation type="submission" date="2023-07" db="EMBL/GenBank/DDBJ databases">
        <authorList>
            <person name="Stuckert A."/>
        </authorList>
    </citation>
    <scope>NUCLEOTIDE SEQUENCE</scope>
</reference>
<comment type="caution">
    <text evidence="6">The sequence shown here is derived from an EMBL/GenBank/DDBJ whole genome shotgun (WGS) entry which is preliminary data.</text>
</comment>
<accession>A0ABN9MTW0</accession>
<dbReference type="InterPro" id="IPR027417">
    <property type="entry name" value="P-loop_NTPase"/>
</dbReference>
<evidence type="ECO:0000256" key="3">
    <source>
        <dbReference type="RuleBase" id="RU361155"/>
    </source>
</evidence>